<dbReference type="InterPro" id="IPR003717">
    <property type="entry name" value="RecO"/>
</dbReference>
<dbReference type="Pfam" id="PF02565">
    <property type="entry name" value="RecO_C"/>
    <property type="match status" value="1"/>
</dbReference>
<gene>
    <name evidence="4" type="primary">recO</name>
    <name evidence="6" type="ORF">NV36_09440</name>
</gene>
<dbReference type="SUPFAM" id="SSF57863">
    <property type="entry name" value="ArfGap/RecO-like zinc finger"/>
    <property type="match status" value="1"/>
</dbReference>
<dbReference type="Gene3D" id="2.40.50.140">
    <property type="entry name" value="Nucleic acid-binding proteins"/>
    <property type="match status" value="1"/>
</dbReference>
<dbReference type="PATRIC" id="fig|1300343.5.peg.771"/>
<dbReference type="InterPro" id="IPR012340">
    <property type="entry name" value="NA-bd_OB-fold"/>
</dbReference>
<accession>A0A0A2GUX2</accession>
<dbReference type="InterPro" id="IPR037278">
    <property type="entry name" value="ARFGAP/RecO"/>
</dbReference>
<reference evidence="6 7" key="1">
    <citation type="submission" date="2014-10" db="EMBL/GenBank/DDBJ databases">
        <title>Draft genome sequence of the proteorhodopsin-containing marine bacterium Dokdonia donghaensis.</title>
        <authorList>
            <person name="Gomez-Consarnau L."/>
            <person name="Gonzalez J.M."/>
            <person name="Riedel T."/>
            <person name="Jaenicke S."/>
            <person name="Wagner-Doebler I."/>
            <person name="Fuhrman J.A."/>
        </authorList>
    </citation>
    <scope>NUCLEOTIDE SEQUENCE [LARGE SCALE GENOMIC DNA]</scope>
    <source>
        <strain evidence="6 7">DSW-1</strain>
    </source>
</reference>
<evidence type="ECO:0000256" key="3">
    <source>
        <dbReference type="ARBA" id="ARBA00023204"/>
    </source>
</evidence>
<dbReference type="Proteomes" id="UP000030140">
    <property type="component" value="Unassembled WGS sequence"/>
</dbReference>
<comment type="similarity">
    <text evidence="4">Belongs to the RecO family.</text>
</comment>
<feature type="domain" description="DNA replication/recombination mediator RecO N-terminal" evidence="5">
    <location>
        <begin position="1"/>
        <end position="81"/>
    </location>
</feature>
<dbReference type="RefSeq" id="WP_035326499.1">
    <property type="nucleotide sequence ID" value="NZ_CP015125.1"/>
</dbReference>
<dbReference type="Pfam" id="PF11967">
    <property type="entry name" value="RecO_N"/>
    <property type="match status" value="1"/>
</dbReference>
<dbReference type="KEGG" id="ddo:I597_0760"/>
<evidence type="ECO:0000313" key="6">
    <source>
        <dbReference type="EMBL" id="KGO07037.1"/>
    </source>
</evidence>
<proteinExistence type="inferred from homology"/>
<sequence>MLVKTEAIVFSALKYGEADLIVKAFTKSSGVKSYLLRNILKSKKGKLRVAMFQPLTHLEIEANHKDKGTLESIREAKVITHYTSLHTQVAKSAIVFFISDMLRSSVQEEEENAPLFEFLVASSLWLDLHSDIANFHLLFLVKLSGYLGFYPDDSEAHHLYFNLLDGYFESSERTLYSRSGEEIELLKRFLGINFDVLTQIKLNQKQRTSFLNILLQYYELHLQGFKKPRSLAVLNSIFS</sequence>
<dbReference type="HAMAP" id="MF_00201">
    <property type="entry name" value="RecO"/>
    <property type="match status" value="1"/>
</dbReference>
<dbReference type="InterPro" id="IPR022572">
    <property type="entry name" value="DNA_rep/recomb_RecO_N"/>
</dbReference>
<dbReference type="NCBIfam" id="TIGR00613">
    <property type="entry name" value="reco"/>
    <property type="match status" value="1"/>
</dbReference>
<evidence type="ECO:0000256" key="1">
    <source>
        <dbReference type="ARBA" id="ARBA00022763"/>
    </source>
</evidence>
<evidence type="ECO:0000256" key="2">
    <source>
        <dbReference type="ARBA" id="ARBA00023172"/>
    </source>
</evidence>
<dbReference type="GO" id="GO:0006310">
    <property type="term" value="P:DNA recombination"/>
    <property type="evidence" value="ECO:0007669"/>
    <property type="project" value="UniProtKB-UniRule"/>
</dbReference>
<dbReference type="SUPFAM" id="SSF50249">
    <property type="entry name" value="Nucleic acid-binding proteins"/>
    <property type="match status" value="1"/>
</dbReference>
<dbReference type="GO" id="GO:0006302">
    <property type="term" value="P:double-strand break repair"/>
    <property type="evidence" value="ECO:0007669"/>
    <property type="project" value="TreeGrafter"/>
</dbReference>
<comment type="caution">
    <text evidence="6">The sequence shown here is derived from an EMBL/GenBank/DDBJ whole genome shotgun (WGS) entry which is preliminary data.</text>
</comment>
<comment type="function">
    <text evidence="4">Involved in DNA repair and RecF pathway recombination.</text>
</comment>
<evidence type="ECO:0000256" key="4">
    <source>
        <dbReference type="HAMAP-Rule" id="MF_00201"/>
    </source>
</evidence>
<evidence type="ECO:0000313" key="7">
    <source>
        <dbReference type="Proteomes" id="UP000030140"/>
    </source>
</evidence>
<dbReference type="PANTHER" id="PTHR33991">
    <property type="entry name" value="DNA REPAIR PROTEIN RECO"/>
    <property type="match status" value="1"/>
</dbReference>
<keyword evidence="2 4" id="KW-0233">DNA recombination</keyword>
<dbReference type="OrthoDB" id="9789152at2"/>
<dbReference type="AlphaFoldDB" id="A0A0A2GUX2"/>
<dbReference type="EMBL" id="JSAQ01000001">
    <property type="protein sequence ID" value="KGO07037.1"/>
    <property type="molecule type" value="Genomic_DNA"/>
</dbReference>
<evidence type="ECO:0000259" key="5">
    <source>
        <dbReference type="Pfam" id="PF11967"/>
    </source>
</evidence>
<name>A0A0A2GUX2_9FLAO</name>
<organism evidence="6 7">
    <name type="scientific">Dokdonia donghaensis DSW-1</name>
    <dbReference type="NCBI Taxonomy" id="1300343"/>
    <lineage>
        <taxon>Bacteria</taxon>
        <taxon>Pseudomonadati</taxon>
        <taxon>Bacteroidota</taxon>
        <taxon>Flavobacteriia</taxon>
        <taxon>Flavobacteriales</taxon>
        <taxon>Flavobacteriaceae</taxon>
        <taxon>Dokdonia</taxon>
    </lineage>
</organism>
<keyword evidence="1 4" id="KW-0227">DNA damage</keyword>
<keyword evidence="3 4" id="KW-0234">DNA repair</keyword>
<dbReference type="GO" id="GO:0043590">
    <property type="term" value="C:bacterial nucleoid"/>
    <property type="evidence" value="ECO:0007669"/>
    <property type="project" value="TreeGrafter"/>
</dbReference>
<dbReference type="PANTHER" id="PTHR33991:SF1">
    <property type="entry name" value="DNA REPAIR PROTEIN RECO"/>
    <property type="match status" value="1"/>
</dbReference>
<protein>
    <recommendedName>
        <fullName evidence="4">DNA repair protein RecO</fullName>
    </recommendedName>
    <alternativeName>
        <fullName evidence="4">Recombination protein O</fullName>
    </alternativeName>
</protein>
<keyword evidence="7" id="KW-1185">Reference proteome</keyword>